<reference evidence="2 3" key="1">
    <citation type="submission" date="2024-06" db="EMBL/GenBank/DDBJ databases">
        <title>The Natural Products Discovery Center: Release of the First 8490 Sequenced Strains for Exploring Actinobacteria Biosynthetic Diversity.</title>
        <authorList>
            <person name="Kalkreuter E."/>
            <person name="Kautsar S.A."/>
            <person name="Yang D."/>
            <person name="Bader C.D."/>
            <person name="Teijaro C.N."/>
            <person name="Fluegel L."/>
            <person name="Davis C.M."/>
            <person name="Simpson J.R."/>
            <person name="Lauterbach L."/>
            <person name="Steele A.D."/>
            <person name="Gui C."/>
            <person name="Meng S."/>
            <person name="Li G."/>
            <person name="Viehrig K."/>
            <person name="Ye F."/>
            <person name="Su P."/>
            <person name="Kiefer A.F."/>
            <person name="Nichols A."/>
            <person name="Cepeda A.J."/>
            <person name="Yan W."/>
            <person name="Fan B."/>
            <person name="Jiang Y."/>
            <person name="Adhikari A."/>
            <person name="Zheng C.-J."/>
            <person name="Schuster L."/>
            <person name="Cowan T.M."/>
            <person name="Smanski M.J."/>
            <person name="Chevrette M.G."/>
            <person name="De Carvalho L.P.S."/>
            <person name="Shen B."/>
        </authorList>
    </citation>
    <scope>NUCLEOTIDE SEQUENCE [LARGE SCALE GENOMIC DNA]</scope>
    <source>
        <strain evidence="2 3">NPDC006434</strain>
    </source>
</reference>
<proteinExistence type="predicted"/>
<dbReference type="Proteomes" id="UP001550210">
    <property type="component" value="Unassembled WGS sequence"/>
</dbReference>
<dbReference type="EMBL" id="JBEXPZ010000017">
    <property type="protein sequence ID" value="MET9845799.1"/>
    <property type="molecule type" value="Genomic_DNA"/>
</dbReference>
<evidence type="ECO:0000256" key="1">
    <source>
        <dbReference type="SAM" id="MobiDB-lite"/>
    </source>
</evidence>
<dbReference type="RefSeq" id="WP_355396929.1">
    <property type="nucleotide sequence ID" value="NZ_JBEXPZ010000017.1"/>
</dbReference>
<name>A0ABV2UW67_9ACTN</name>
<feature type="compositionally biased region" description="Pro residues" evidence="1">
    <location>
        <begin position="42"/>
        <end position="66"/>
    </location>
</feature>
<keyword evidence="3" id="KW-1185">Reference proteome</keyword>
<gene>
    <name evidence="2" type="ORF">ABZZ21_14675</name>
</gene>
<organism evidence="2 3">
    <name type="scientific">Streptomyces ossamyceticus</name>
    <dbReference type="NCBI Taxonomy" id="249581"/>
    <lineage>
        <taxon>Bacteria</taxon>
        <taxon>Bacillati</taxon>
        <taxon>Actinomycetota</taxon>
        <taxon>Actinomycetes</taxon>
        <taxon>Kitasatosporales</taxon>
        <taxon>Streptomycetaceae</taxon>
        <taxon>Streptomyces</taxon>
    </lineage>
</organism>
<accession>A0ABV2UW67</accession>
<evidence type="ECO:0000313" key="3">
    <source>
        <dbReference type="Proteomes" id="UP001550210"/>
    </source>
</evidence>
<feature type="region of interest" description="Disordered" evidence="1">
    <location>
        <begin position="34"/>
        <end position="66"/>
    </location>
</feature>
<comment type="caution">
    <text evidence="2">The sequence shown here is derived from an EMBL/GenBank/DDBJ whole genome shotgun (WGS) entry which is preliminary data.</text>
</comment>
<sequence length="66" mass="7020">MGRLCTVDLANDPVETYEALLDFAPPRVDFLLPHGTWRHPPARPGAPDDPPGAPPAGLSPPDEPTP</sequence>
<protein>
    <submittedName>
        <fullName evidence="2">Uncharacterized protein</fullName>
    </submittedName>
</protein>
<evidence type="ECO:0000313" key="2">
    <source>
        <dbReference type="EMBL" id="MET9845799.1"/>
    </source>
</evidence>